<dbReference type="Proteomes" id="UP001485043">
    <property type="component" value="Unassembled WGS sequence"/>
</dbReference>
<evidence type="ECO:0000313" key="4">
    <source>
        <dbReference type="Proteomes" id="UP001485043"/>
    </source>
</evidence>
<protein>
    <submittedName>
        <fullName evidence="3">Uncharacterized protein</fullName>
    </submittedName>
</protein>
<evidence type="ECO:0000313" key="3">
    <source>
        <dbReference type="EMBL" id="KAK9853613.1"/>
    </source>
</evidence>
<accession>A0AAW1SQP2</accession>
<keyword evidence="1" id="KW-0175">Coiled coil</keyword>
<feature type="compositionally biased region" description="Polar residues" evidence="2">
    <location>
        <begin position="83"/>
        <end position="93"/>
    </location>
</feature>
<organism evidence="3 4">
    <name type="scientific">Apatococcus fuscideae</name>
    <dbReference type="NCBI Taxonomy" id="2026836"/>
    <lineage>
        <taxon>Eukaryota</taxon>
        <taxon>Viridiplantae</taxon>
        <taxon>Chlorophyta</taxon>
        <taxon>core chlorophytes</taxon>
        <taxon>Trebouxiophyceae</taxon>
        <taxon>Chlorellales</taxon>
        <taxon>Chlorellaceae</taxon>
        <taxon>Apatococcus</taxon>
    </lineage>
</organism>
<feature type="region of interest" description="Disordered" evidence="2">
    <location>
        <begin position="83"/>
        <end position="189"/>
    </location>
</feature>
<evidence type="ECO:0000256" key="2">
    <source>
        <dbReference type="SAM" id="MobiDB-lite"/>
    </source>
</evidence>
<dbReference type="EMBL" id="JALJOV010001138">
    <property type="protein sequence ID" value="KAK9853613.1"/>
    <property type="molecule type" value="Genomic_DNA"/>
</dbReference>
<feature type="coiled-coil region" evidence="1">
    <location>
        <begin position="18"/>
        <end position="45"/>
    </location>
</feature>
<sequence length="207" mass="22865">MAANQRIQCIRKRKADANQALQQGYERAKARNQEAAQLAACANQAPQAQQQAEPPTTILHQFAARANEITMPLVKTEPLTQPQLAAPNTQQEQGEARVQTEAHQAQYEQARARAARANQVRMPSVKTEDSNSSPRQEADSNAVIDLTEEPSPASGSRPRYRDFSHLIAQSRNANHQQPPSSSTTTIHESLNGLDSLVDRMRDLRLLG</sequence>
<proteinExistence type="predicted"/>
<reference evidence="3 4" key="1">
    <citation type="journal article" date="2024" name="Nat. Commun.">
        <title>Phylogenomics reveals the evolutionary origins of lichenization in chlorophyte algae.</title>
        <authorList>
            <person name="Puginier C."/>
            <person name="Libourel C."/>
            <person name="Otte J."/>
            <person name="Skaloud P."/>
            <person name="Haon M."/>
            <person name="Grisel S."/>
            <person name="Petersen M."/>
            <person name="Berrin J.G."/>
            <person name="Delaux P.M."/>
            <person name="Dal Grande F."/>
            <person name="Keller J."/>
        </authorList>
    </citation>
    <scope>NUCLEOTIDE SEQUENCE [LARGE SCALE GENOMIC DNA]</scope>
    <source>
        <strain evidence="3 4">SAG 2523</strain>
    </source>
</reference>
<evidence type="ECO:0000256" key="1">
    <source>
        <dbReference type="SAM" id="Coils"/>
    </source>
</evidence>
<feature type="compositionally biased region" description="Polar residues" evidence="2">
    <location>
        <begin position="167"/>
        <end position="188"/>
    </location>
</feature>
<gene>
    <name evidence="3" type="ORF">WJX84_001243</name>
</gene>
<comment type="caution">
    <text evidence="3">The sequence shown here is derived from an EMBL/GenBank/DDBJ whole genome shotgun (WGS) entry which is preliminary data.</text>
</comment>
<dbReference type="AlphaFoldDB" id="A0AAW1SQP2"/>
<name>A0AAW1SQP2_9CHLO</name>
<keyword evidence="4" id="KW-1185">Reference proteome</keyword>